<evidence type="ECO:0000313" key="5">
    <source>
        <dbReference type="EMBL" id="KAF2752903.1"/>
    </source>
</evidence>
<proteinExistence type="inferred from homology"/>
<keyword evidence="5" id="KW-0430">Lectin</keyword>
<keyword evidence="2" id="KW-0119">Carbohydrate metabolism</keyword>
<keyword evidence="3" id="KW-1133">Transmembrane helix</keyword>
<evidence type="ECO:0000256" key="2">
    <source>
        <dbReference type="RuleBase" id="RU361163"/>
    </source>
</evidence>
<dbReference type="InterPro" id="IPR002594">
    <property type="entry name" value="GH12"/>
</dbReference>
<gene>
    <name evidence="5" type="ORF">EJ05DRAFT_490597</name>
</gene>
<dbReference type="OrthoDB" id="89349at2759"/>
<keyword evidence="3" id="KW-0812">Transmembrane</keyword>
<reference evidence="5" key="1">
    <citation type="journal article" date="2020" name="Stud. Mycol.">
        <title>101 Dothideomycetes genomes: a test case for predicting lifestyles and emergence of pathogens.</title>
        <authorList>
            <person name="Haridas S."/>
            <person name="Albert R."/>
            <person name="Binder M."/>
            <person name="Bloem J."/>
            <person name="Labutti K."/>
            <person name="Salamov A."/>
            <person name="Andreopoulos B."/>
            <person name="Baker S."/>
            <person name="Barry K."/>
            <person name="Bills G."/>
            <person name="Bluhm B."/>
            <person name="Cannon C."/>
            <person name="Castanera R."/>
            <person name="Culley D."/>
            <person name="Daum C."/>
            <person name="Ezra D."/>
            <person name="Gonzalez J."/>
            <person name="Henrissat B."/>
            <person name="Kuo A."/>
            <person name="Liang C."/>
            <person name="Lipzen A."/>
            <person name="Lutzoni F."/>
            <person name="Magnuson J."/>
            <person name="Mondo S."/>
            <person name="Nolan M."/>
            <person name="Ohm R."/>
            <person name="Pangilinan J."/>
            <person name="Park H.-J."/>
            <person name="Ramirez L."/>
            <person name="Alfaro M."/>
            <person name="Sun H."/>
            <person name="Tritt A."/>
            <person name="Yoshinaga Y."/>
            <person name="Zwiers L.-H."/>
            <person name="Turgeon B."/>
            <person name="Goodwin S."/>
            <person name="Spatafora J."/>
            <person name="Crous P."/>
            <person name="Grigoriev I."/>
        </authorList>
    </citation>
    <scope>NUCLEOTIDE SEQUENCE</scope>
    <source>
        <strain evidence="5">CBS 121739</strain>
    </source>
</reference>
<evidence type="ECO:0000256" key="3">
    <source>
        <dbReference type="SAM" id="Phobius"/>
    </source>
</evidence>
<keyword evidence="4" id="KW-0732">Signal</keyword>
<dbReference type="EMBL" id="ML996591">
    <property type="protein sequence ID" value="KAF2752903.1"/>
    <property type="molecule type" value="Genomic_DNA"/>
</dbReference>
<sequence>MGYTKAVWSYLLGCRVLLGRVDAQNQPQQLCGKDDARVQGNYTFNSNAWNQDESGWTCLYPSRDNTSNAFIAEWRWQSSPPRVHAYPHIQLNSDVLPVSIANLSQLDLSLEWAMKPSSLIEGLSDDPTTSPNADALDAIGIEANVVMDLFCDADANRSRTPAKQRYEIMVWLGRFGRASEPIGMDQARVTPIVQTVGNAEFTLYAGTNGNGQTVFSWVTTAPLTQFYGDVTPLVHFLPRYGFMPWDTYLGTVQFGSETFYAAENVKFYVKSFHADVKSPAEGASPVDTSVEELPVQTSVGGGAAALEVASGLWTYLSVGTGYFVAMLLMGGLSVL</sequence>
<dbReference type="InterPro" id="IPR013320">
    <property type="entry name" value="ConA-like_dom_sf"/>
</dbReference>
<dbReference type="PANTHER" id="PTHR34002:SF11">
    <property type="entry name" value="CONCANAVALIN A-LIKE LECTIN_GLUCANASE"/>
    <property type="match status" value="1"/>
</dbReference>
<feature type="signal peptide" evidence="4">
    <location>
        <begin position="1"/>
        <end position="23"/>
    </location>
</feature>
<dbReference type="PANTHER" id="PTHR34002">
    <property type="entry name" value="BLR1656 PROTEIN"/>
    <property type="match status" value="1"/>
</dbReference>
<comment type="similarity">
    <text evidence="1 2">Belongs to the glycosyl hydrolase 12 (cellulase H) family.</text>
</comment>
<keyword evidence="3" id="KW-0472">Membrane</keyword>
<name>A0A6A6VRS4_9PEZI</name>
<feature type="chain" id="PRO_5025618157" evidence="4">
    <location>
        <begin position="24"/>
        <end position="335"/>
    </location>
</feature>
<dbReference type="RefSeq" id="XP_033595354.1">
    <property type="nucleotide sequence ID" value="XM_033745899.1"/>
</dbReference>
<dbReference type="GeneID" id="54486953"/>
<dbReference type="Proteomes" id="UP000799437">
    <property type="component" value="Unassembled WGS sequence"/>
</dbReference>
<organism evidence="5 6">
    <name type="scientific">Pseudovirgaria hyperparasitica</name>
    <dbReference type="NCBI Taxonomy" id="470096"/>
    <lineage>
        <taxon>Eukaryota</taxon>
        <taxon>Fungi</taxon>
        <taxon>Dikarya</taxon>
        <taxon>Ascomycota</taxon>
        <taxon>Pezizomycotina</taxon>
        <taxon>Dothideomycetes</taxon>
        <taxon>Dothideomycetes incertae sedis</taxon>
        <taxon>Acrospermales</taxon>
        <taxon>Acrospermaceae</taxon>
        <taxon>Pseudovirgaria</taxon>
    </lineage>
</organism>
<dbReference type="Pfam" id="PF01670">
    <property type="entry name" value="Glyco_hydro_12"/>
    <property type="match status" value="1"/>
</dbReference>
<dbReference type="InterPro" id="IPR013319">
    <property type="entry name" value="GH11/12"/>
</dbReference>
<evidence type="ECO:0000313" key="6">
    <source>
        <dbReference type="Proteomes" id="UP000799437"/>
    </source>
</evidence>
<dbReference type="GO" id="GO:0030246">
    <property type="term" value="F:carbohydrate binding"/>
    <property type="evidence" value="ECO:0007669"/>
    <property type="project" value="UniProtKB-KW"/>
</dbReference>
<dbReference type="AlphaFoldDB" id="A0A6A6VRS4"/>
<protein>
    <submittedName>
        <fullName evidence="5">Concanavalin A-like lectin/glucanase</fullName>
    </submittedName>
</protein>
<dbReference type="GO" id="GO:0000272">
    <property type="term" value="P:polysaccharide catabolic process"/>
    <property type="evidence" value="ECO:0007669"/>
    <property type="project" value="UniProtKB-KW"/>
</dbReference>
<accession>A0A6A6VRS4</accession>
<feature type="transmembrane region" description="Helical" evidence="3">
    <location>
        <begin position="312"/>
        <end position="334"/>
    </location>
</feature>
<dbReference type="GO" id="GO:0008810">
    <property type="term" value="F:cellulase activity"/>
    <property type="evidence" value="ECO:0007669"/>
    <property type="project" value="InterPro"/>
</dbReference>
<keyword evidence="2" id="KW-0326">Glycosidase</keyword>
<keyword evidence="6" id="KW-1185">Reference proteome</keyword>
<evidence type="ECO:0000256" key="4">
    <source>
        <dbReference type="SAM" id="SignalP"/>
    </source>
</evidence>
<dbReference type="Gene3D" id="2.60.120.180">
    <property type="match status" value="1"/>
</dbReference>
<evidence type="ECO:0000256" key="1">
    <source>
        <dbReference type="ARBA" id="ARBA00005519"/>
    </source>
</evidence>
<keyword evidence="2" id="KW-0624">Polysaccharide degradation</keyword>
<keyword evidence="2" id="KW-0378">Hydrolase</keyword>
<dbReference type="SUPFAM" id="SSF49899">
    <property type="entry name" value="Concanavalin A-like lectins/glucanases"/>
    <property type="match status" value="1"/>
</dbReference>